<evidence type="ECO:0000256" key="9">
    <source>
        <dbReference type="SAM" id="Phobius"/>
    </source>
</evidence>
<keyword evidence="3 8" id="KW-0812">Transmembrane</keyword>
<feature type="domain" description="Potassium channel" evidence="10">
    <location>
        <begin position="87"/>
        <end position="144"/>
    </location>
</feature>
<feature type="transmembrane region" description="Helical" evidence="9">
    <location>
        <begin position="215"/>
        <end position="235"/>
    </location>
</feature>
<dbReference type="InterPro" id="IPR013099">
    <property type="entry name" value="K_chnl_dom"/>
</dbReference>
<evidence type="ECO:0000256" key="7">
    <source>
        <dbReference type="ARBA" id="ARBA00023303"/>
    </source>
</evidence>
<name>A0ABQ9EGR9_TEGGR</name>
<reference evidence="11 12" key="1">
    <citation type="submission" date="2022-12" db="EMBL/GenBank/DDBJ databases">
        <title>Chromosome-level genome of Tegillarca granosa.</title>
        <authorList>
            <person name="Kim J."/>
        </authorList>
    </citation>
    <scope>NUCLEOTIDE SEQUENCE [LARGE SCALE GENOMIC DNA]</scope>
    <source>
        <strain evidence="11">Teg-2019</strain>
        <tissue evidence="11">Adductor muscle</tissue>
    </source>
</reference>
<proteinExistence type="inferred from homology"/>
<keyword evidence="6 9" id="KW-0472">Membrane</keyword>
<evidence type="ECO:0000256" key="3">
    <source>
        <dbReference type="ARBA" id="ARBA00022692"/>
    </source>
</evidence>
<dbReference type="PANTHER" id="PTHR11003:SF334">
    <property type="entry name" value="FI03418P"/>
    <property type="match status" value="1"/>
</dbReference>
<dbReference type="InterPro" id="IPR003280">
    <property type="entry name" value="2pore_dom_K_chnl"/>
</dbReference>
<keyword evidence="7 8" id="KW-0407">Ion channel</keyword>
<keyword evidence="4 9" id="KW-1133">Transmembrane helix</keyword>
<evidence type="ECO:0000256" key="6">
    <source>
        <dbReference type="ARBA" id="ARBA00023136"/>
    </source>
</evidence>
<evidence type="ECO:0000313" key="12">
    <source>
        <dbReference type="Proteomes" id="UP001217089"/>
    </source>
</evidence>
<comment type="caution">
    <text evidence="11">The sequence shown here is derived from an EMBL/GenBank/DDBJ whole genome shotgun (WGS) entry which is preliminary data.</text>
</comment>
<feature type="transmembrane region" description="Helical" evidence="9">
    <location>
        <begin position="277"/>
        <end position="298"/>
    </location>
</feature>
<dbReference type="Gene3D" id="1.10.287.70">
    <property type="match status" value="1"/>
</dbReference>
<protein>
    <recommendedName>
        <fullName evidence="10">Potassium channel domain-containing protein</fullName>
    </recommendedName>
</protein>
<accession>A0ABQ9EGR9</accession>
<evidence type="ECO:0000256" key="8">
    <source>
        <dbReference type="RuleBase" id="RU003857"/>
    </source>
</evidence>
<comment type="subcellular location">
    <subcellularLocation>
        <location evidence="1">Membrane</location>
        <topology evidence="1">Multi-pass membrane protein</topology>
    </subcellularLocation>
</comment>
<evidence type="ECO:0000256" key="5">
    <source>
        <dbReference type="ARBA" id="ARBA00023065"/>
    </source>
</evidence>
<dbReference type="SUPFAM" id="SSF81324">
    <property type="entry name" value="Voltage-gated potassium channels"/>
    <property type="match status" value="2"/>
</dbReference>
<dbReference type="PANTHER" id="PTHR11003">
    <property type="entry name" value="POTASSIUM CHANNEL, SUBFAMILY K"/>
    <property type="match status" value="1"/>
</dbReference>
<feature type="domain" description="Potassium channel" evidence="10">
    <location>
        <begin position="222"/>
        <end position="302"/>
    </location>
</feature>
<evidence type="ECO:0000256" key="4">
    <source>
        <dbReference type="ARBA" id="ARBA00022989"/>
    </source>
</evidence>
<gene>
    <name evidence="11" type="ORF">KUTeg_018044</name>
</gene>
<dbReference type="EMBL" id="JARBDR010000903">
    <property type="protein sequence ID" value="KAJ8304461.1"/>
    <property type="molecule type" value="Genomic_DNA"/>
</dbReference>
<organism evidence="11 12">
    <name type="scientific">Tegillarca granosa</name>
    <name type="common">Malaysian cockle</name>
    <name type="synonym">Anadara granosa</name>
    <dbReference type="NCBI Taxonomy" id="220873"/>
    <lineage>
        <taxon>Eukaryota</taxon>
        <taxon>Metazoa</taxon>
        <taxon>Spiralia</taxon>
        <taxon>Lophotrochozoa</taxon>
        <taxon>Mollusca</taxon>
        <taxon>Bivalvia</taxon>
        <taxon>Autobranchia</taxon>
        <taxon>Pteriomorphia</taxon>
        <taxon>Arcoida</taxon>
        <taxon>Arcoidea</taxon>
        <taxon>Arcidae</taxon>
        <taxon>Tegillarca</taxon>
    </lineage>
</organism>
<feature type="transmembrane region" description="Helical" evidence="9">
    <location>
        <begin position="120"/>
        <end position="140"/>
    </location>
</feature>
<feature type="transmembrane region" description="Helical" evidence="9">
    <location>
        <begin position="90"/>
        <end position="108"/>
    </location>
</feature>
<sequence length="321" mass="36328">MLCVGGYIFEYLEKKTEEQICHETYAEYKAIEDKVMKRIYGAMATPYKIPLLEYHIKNILEKFRDISVNIEYDGTNCTAYGEPDGPVYKWSFSGAFFFCVSVISTIGYGHISPKTVYGRWVCIVYAILGIPLFLTCLAVVGDALSLVFRYIYTSACCFGWCDRKPDVKTSVLKQNKYRERREVKDRSFSGDRFATRNENNKKLKMDDIDEGNTDLPLTIVVIVLLSNITAGALLFGYWENWDMMQSIYFAFVTLTTIGFGDVIPGTDFKDPMAKIQLALGGIFMLVGLAVVAMCFALIQDQIVIIARQIGKKLGIIDEKVD</sequence>
<comment type="similarity">
    <text evidence="8">Belongs to the two pore domain potassium channel (TC 1.A.1.8) family.</text>
</comment>
<dbReference type="Proteomes" id="UP001217089">
    <property type="component" value="Unassembled WGS sequence"/>
</dbReference>
<keyword evidence="5 8" id="KW-0406">Ion transport</keyword>
<feature type="transmembrane region" description="Helical" evidence="9">
    <location>
        <begin position="247"/>
        <end position="265"/>
    </location>
</feature>
<keyword evidence="12" id="KW-1185">Reference proteome</keyword>
<keyword evidence="2 8" id="KW-0813">Transport</keyword>
<dbReference type="PRINTS" id="PR01333">
    <property type="entry name" value="2POREKCHANEL"/>
</dbReference>
<dbReference type="Pfam" id="PF07885">
    <property type="entry name" value="Ion_trans_2"/>
    <property type="match status" value="2"/>
</dbReference>
<evidence type="ECO:0000259" key="10">
    <source>
        <dbReference type="Pfam" id="PF07885"/>
    </source>
</evidence>
<evidence type="ECO:0000313" key="11">
    <source>
        <dbReference type="EMBL" id="KAJ8304461.1"/>
    </source>
</evidence>
<evidence type="ECO:0000256" key="1">
    <source>
        <dbReference type="ARBA" id="ARBA00004141"/>
    </source>
</evidence>
<evidence type="ECO:0000256" key="2">
    <source>
        <dbReference type="ARBA" id="ARBA00022448"/>
    </source>
</evidence>